<feature type="domain" description="Type 9 secretion system plug protein N-terminal" evidence="1">
    <location>
        <begin position="52"/>
        <end position="178"/>
    </location>
</feature>
<accession>A0A3S9P2G0</accession>
<dbReference type="EMBL" id="CP034562">
    <property type="protein sequence ID" value="AZQ62379.1"/>
    <property type="molecule type" value="Genomic_DNA"/>
</dbReference>
<dbReference type="Pfam" id="PF17116">
    <property type="entry name" value="T9SS_plug_1st"/>
    <property type="match status" value="1"/>
</dbReference>
<dbReference type="InterPro" id="IPR031345">
    <property type="entry name" value="T9SS_Plug_N"/>
</dbReference>
<evidence type="ECO:0000313" key="3">
    <source>
        <dbReference type="Proteomes" id="UP000267268"/>
    </source>
</evidence>
<keyword evidence="3" id="KW-1185">Reference proteome</keyword>
<dbReference type="RefSeq" id="WP_126613824.1">
    <property type="nucleotide sequence ID" value="NZ_CP034562.1"/>
</dbReference>
<dbReference type="Proteomes" id="UP000267268">
    <property type="component" value="Chromosome 1"/>
</dbReference>
<protein>
    <submittedName>
        <fullName evidence="2">DUF5103 domain-containing protein</fullName>
    </submittedName>
</protein>
<gene>
    <name evidence="2" type="ORF">EI427_09060</name>
</gene>
<dbReference type="AlphaFoldDB" id="A0A3S9P2G0"/>
<evidence type="ECO:0000259" key="1">
    <source>
        <dbReference type="Pfam" id="PF17116"/>
    </source>
</evidence>
<evidence type="ECO:0000313" key="2">
    <source>
        <dbReference type="EMBL" id="AZQ62379.1"/>
    </source>
</evidence>
<organism evidence="2 3">
    <name type="scientific">Flammeovirga pectinis</name>
    <dbReference type="NCBI Taxonomy" id="2494373"/>
    <lineage>
        <taxon>Bacteria</taxon>
        <taxon>Pseudomonadati</taxon>
        <taxon>Bacteroidota</taxon>
        <taxon>Cytophagia</taxon>
        <taxon>Cytophagales</taxon>
        <taxon>Flammeovirgaceae</taxon>
        <taxon>Flammeovirga</taxon>
    </lineage>
</organism>
<dbReference type="KEGG" id="fll:EI427_09060"/>
<reference evidence="2 3" key="1">
    <citation type="submission" date="2018-12" db="EMBL/GenBank/DDBJ databases">
        <title>Flammeovirga pectinis sp. nov., isolated from the gut of the Korean scallop, Patinopecten yessoensis.</title>
        <authorList>
            <person name="Bae J.-W."/>
            <person name="Jeong Y.-S."/>
            <person name="Kang W."/>
        </authorList>
    </citation>
    <scope>NUCLEOTIDE SEQUENCE [LARGE SCALE GENOMIC DNA]</scope>
    <source>
        <strain evidence="2 3">L12M1</strain>
    </source>
</reference>
<name>A0A3S9P2G0_9BACT</name>
<sequence length="442" mass="51533">MKNILIRFQFIYLLILITNSSYGQPPKWEVITEKDYNSRELHYSDYVYDPNVRTVQLYANGGSRTIPQLNTPVVSLDRQFPLTLEFDIFGDDADYFEATLVHCNRDWTPSEIQSIEFMKEFNSFKLNTFDFSMNTRVPYVHFKFTLPRVKLSGNYLLKVYREGNEGDLILTKRFIVYEGKATVMPKVVDMKGSNRRYMQQIDFTVNYGNLTVVNAKRDFSVNILQNGRWDNATVGLLPRFIKGHEHILDYSYYDGENAFLGSNEFRVFEIGSLNGGGTEVSSTDRMKNFNKVRLHKDLVRNGKSFNQQQKDYNGGYVIGVFGKPDYWIESDYMEVFFTLPMETQVVGDVYIYGAFSQWQLNEEYKMVYDNAKKAYVGSALVKQGRYDYMYTVLNTSAMERDDVALEGSFNLTKNMYEIFVYYRGPGDRGDRIVGYRKINTNR</sequence>
<dbReference type="OrthoDB" id="1522602at2"/>
<proteinExistence type="predicted"/>